<dbReference type="PRINTS" id="PR00455">
    <property type="entry name" value="HTHTETR"/>
</dbReference>
<dbReference type="PANTHER" id="PTHR47506">
    <property type="entry name" value="TRANSCRIPTIONAL REGULATORY PROTEIN"/>
    <property type="match status" value="1"/>
</dbReference>
<reference evidence="6" key="1">
    <citation type="journal article" date="2014" name="Int. J. Syst. Evol. Microbiol.">
        <title>Complete genome sequence of Corynebacterium casei LMG S-19264T (=DSM 44701T), isolated from a smear-ripened cheese.</title>
        <authorList>
            <consortium name="US DOE Joint Genome Institute (JGI-PGF)"/>
            <person name="Walter F."/>
            <person name="Albersmeier A."/>
            <person name="Kalinowski J."/>
            <person name="Ruckert C."/>
        </authorList>
    </citation>
    <scope>NUCLEOTIDE SEQUENCE</scope>
    <source>
        <strain evidence="6">CGMCC 1.10998</strain>
    </source>
</reference>
<name>A0A916UA95_9BURK</name>
<sequence length="189" mass="20024">MRKSKIEAAETRQHIVSVASEEFRLNGIASTGVVPLMSKAGLTHGGFYKHFESKEQLVAEACALAVEGLVDKFNTASAAGGEQGFRAIIESYLSADHSQNPEQGCPLAAMGSELVRSDDYTRQVASQGFYDLVGVLAKSLGNPNSEKVQSQAVFAMAAMVGAVTVSRIMSDEAASLAVLNTVQQHLSVM</sequence>
<dbReference type="RefSeq" id="WP_188564994.1">
    <property type="nucleotide sequence ID" value="NZ_BMED01000001.1"/>
</dbReference>
<keyword evidence="7" id="KW-1185">Reference proteome</keyword>
<evidence type="ECO:0000256" key="3">
    <source>
        <dbReference type="ARBA" id="ARBA00023163"/>
    </source>
</evidence>
<keyword evidence="1" id="KW-0805">Transcription regulation</keyword>
<dbReference type="PANTHER" id="PTHR47506:SF7">
    <property type="entry name" value="TRANSCRIPTIONAL REGULATORY PROTEIN"/>
    <property type="match status" value="1"/>
</dbReference>
<dbReference type="AlphaFoldDB" id="A0A916UA95"/>
<gene>
    <name evidence="6" type="ORF">GCM10011396_11710</name>
</gene>
<dbReference type="Pfam" id="PF21993">
    <property type="entry name" value="TetR_C_13_2"/>
    <property type="match status" value="1"/>
</dbReference>
<feature type="DNA-binding region" description="H-T-H motif" evidence="4">
    <location>
        <begin position="32"/>
        <end position="51"/>
    </location>
</feature>
<dbReference type="GO" id="GO:0003677">
    <property type="term" value="F:DNA binding"/>
    <property type="evidence" value="ECO:0007669"/>
    <property type="project" value="UniProtKB-UniRule"/>
</dbReference>
<dbReference type="Gene3D" id="1.10.10.60">
    <property type="entry name" value="Homeodomain-like"/>
    <property type="match status" value="1"/>
</dbReference>
<dbReference type="SUPFAM" id="SSF48498">
    <property type="entry name" value="Tetracyclin repressor-like, C-terminal domain"/>
    <property type="match status" value="1"/>
</dbReference>
<keyword evidence="3" id="KW-0804">Transcription</keyword>
<dbReference type="InterPro" id="IPR001647">
    <property type="entry name" value="HTH_TetR"/>
</dbReference>
<proteinExistence type="predicted"/>
<dbReference type="InterPro" id="IPR054156">
    <property type="entry name" value="YxaF_TetR_C"/>
</dbReference>
<evidence type="ECO:0000256" key="1">
    <source>
        <dbReference type="ARBA" id="ARBA00023015"/>
    </source>
</evidence>
<dbReference type="InterPro" id="IPR009057">
    <property type="entry name" value="Homeodomain-like_sf"/>
</dbReference>
<dbReference type="SUPFAM" id="SSF46689">
    <property type="entry name" value="Homeodomain-like"/>
    <property type="match status" value="1"/>
</dbReference>
<feature type="domain" description="HTH tetR-type" evidence="5">
    <location>
        <begin position="9"/>
        <end position="69"/>
    </location>
</feature>
<keyword evidence="2 4" id="KW-0238">DNA-binding</keyword>
<evidence type="ECO:0000256" key="4">
    <source>
        <dbReference type="PROSITE-ProRule" id="PRU00335"/>
    </source>
</evidence>
<accession>A0A916UA95</accession>
<organism evidence="6 7">
    <name type="scientific">Undibacterium terreum</name>
    <dbReference type="NCBI Taxonomy" id="1224302"/>
    <lineage>
        <taxon>Bacteria</taxon>
        <taxon>Pseudomonadati</taxon>
        <taxon>Pseudomonadota</taxon>
        <taxon>Betaproteobacteria</taxon>
        <taxon>Burkholderiales</taxon>
        <taxon>Oxalobacteraceae</taxon>
        <taxon>Undibacterium</taxon>
    </lineage>
</organism>
<dbReference type="PROSITE" id="PS50977">
    <property type="entry name" value="HTH_TETR_2"/>
    <property type="match status" value="1"/>
</dbReference>
<evidence type="ECO:0000256" key="2">
    <source>
        <dbReference type="ARBA" id="ARBA00023125"/>
    </source>
</evidence>
<dbReference type="Gene3D" id="1.10.357.10">
    <property type="entry name" value="Tetracycline Repressor, domain 2"/>
    <property type="match status" value="1"/>
</dbReference>
<dbReference type="EMBL" id="BMED01000001">
    <property type="protein sequence ID" value="GGC66320.1"/>
    <property type="molecule type" value="Genomic_DNA"/>
</dbReference>
<evidence type="ECO:0000313" key="6">
    <source>
        <dbReference type="EMBL" id="GGC66320.1"/>
    </source>
</evidence>
<evidence type="ECO:0000313" key="7">
    <source>
        <dbReference type="Proteomes" id="UP000637423"/>
    </source>
</evidence>
<evidence type="ECO:0000259" key="5">
    <source>
        <dbReference type="PROSITE" id="PS50977"/>
    </source>
</evidence>
<protein>
    <submittedName>
        <fullName evidence="6">TetR family transcriptional regulator</fullName>
    </submittedName>
</protein>
<reference evidence="6" key="2">
    <citation type="submission" date="2020-09" db="EMBL/GenBank/DDBJ databases">
        <authorList>
            <person name="Sun Q."/>
            <person name="Zhou Y."/>
        </authorList>
    </citation>
    <scope>NUCLEOTIDE SEQUENCE</scope>
    <source>
        <strain evidence="6">CGMCC 1.10998</strain>
    </source>
</reference>
<dbReference type="Pfam" id="PF00440">
    <property type="entry name" value="TetR_N"/>
    <property type="match status" value="1"/>
</dbReference>
<dbReference type="InterPro" id="IPR036271">
    <property type="entry name" value="Tet_transcr_reg_TetR-rel_C_sf"/>
</dbReference>
<comment type="caution">
    <text evidence="6">The sequence shown here is derived from an EMBL/GenBank/DDBJ whole genome shotgun (WGS) entry which is preliminary data.</text>
</comment>
<dbReference type="Proteomes" id="UP000637423">
    <property type="component" value="Unassembled WGS sequence"/>
</dbReference>